<dbReference type="Pfam" id="PF13377">
    <property type="entry name" value="Peripla_BP_3"/>
    <property type="match status" value="1"/>
</dbReference>
<dbReference type="PRINTS" id="PR00035">
    <property type="entry name" value="HTHGNTR"/>
</dbReference>
<evidence type="ECO:0000256" key="2">
    <source>
        <dbReference type="ARBA" id="ARBA00023125"/>
    </source>
</evidence>
<accession>A0A1X7LWF8</accession>
<dbReference type="OrthoDB" id="9813468at2"/>
<dbReference type="InterPro" id="IPR036390">
    <property type="entry name" value="WH_DNA-bd_sf"/>
</dbReference>
<gene>
    <name evidence="5" type="ORF">SAMN06295960_4585</name>
</gene>
<protein>
    <submittedName>
        <fullName evidence="5">Transcriptional regulator, GntR family</fullName>
    </submittedName>
</protein>
<dbReference type="SMART" id="SM00345">
    <property type="entry name" value="HTH_GNTR"/>
    <property type="match status" value="1"/>
</dbReference>
<evidence type="ECO:0000256" key="1">
    <source>
        <dbReference type="ARBA" id="ARBA00023015"/>
    </source>
</evidence>
<dbReference type="InterPro" id="IPR036388">
    <property type="entry name" value="WH-like_DNA-bd_sf"/>
</dbReference>
<dbReference type="SUPFAM" id="SSF46785">
    <property type="entry name" value="Winged helix' DNA-binding domain"/>
    <property type="match status" value="1"/>
</dbReference>
<organism evidence="5 6">
    <name type="scientific">Paenibacillus aquistagni</name>
    <dbReference type="NCBI Taxonomy" id="1852522"/>
    <lineage>
        <taxon>Bacteria</taxon>
        <taxon>Bacillati</taxon>
        <taxon>Bacillota</taxon>
        <taxon>Bacilli</taxon>
        <taxon>Bacillales</taxon>
        <taxon>Paenibacillaceae</taxon>
        <taxon>Paenibacillus</taxon>
    </lineage>
</organism>
<dbReference type="FunFam" id="1.10.10.10:FF:000079">
    <property type="entry name" value="GntR family transcriptional regulator"/>
    <property type="match status" value="1"/>
</dbReference>
<dbReference type="STRING" id="1852522.SAMN06295960_4585"/>
<dbReference type="EMBL" id="FXAZ01000009">
    <property type="protein sequence ID" value="SMG58040.1"/>
    <property type="molecule type" value="Genomic_DNA"/>
</dbReference>
<dbReference type="Proteomes" id="UP000193834">
    <property type="component" value="Unassembled WGS sequence"/>
</dbReference>
<dbReference type="SUPFAM" id="SSF53822">
    <property type="entry name" value="Periplasmic binding protein-like I"/>
    <property type="match status" value="1"/>
</dbReference>
<feature type="domain" description="HTH gntR-type" evidence="4">
    <location>
        <begin position="7"/>
        <end position="75"/>
    </location>
</feature>
<evidence type="ECO:0000259" key="4">
    <source>
        <dbReference type="PROSITE" id="PS50949"/>
    </source>
</evidence>
<keyword evidence="2" id="KW-0238">DNA-binding</keyword>
<dbReference type="Gene3D" id="3.40.50.2300">
    <property type="match status" value="2"/>
</dbReference>
<proteinExistence type="predicted"/>
<dbReference type="InterPro" id="IPR000524">
    <property type="entry name" value="Tscrpt_reg_HTH_GntR"/>
</dbReference>
<name>A0A1X7LWF8_9BACL</name>
<dbReference type="Gene3D" id="1.10.10.10">
    <property type="entry name" value="Winged helix-like DNA-binding domain superfamily/Winged helix DNA-binding domain"/>
    <property type="match status" value="1"/>
</dbReference>
<dbReference type="PANTHER" id="PTHR30146:SF109">
    <property type="entry name" value="HTH-TYPE TRANSCRIPTIONAL REGULATOR GALS"/>
    <property type="match status" value="1"/>
</dbReference>
<dbReference type="PANTHER" id="PTHR30146">
    <property type="entry name" value="LACI-RELATED TRANSCRIPTIONAL REPRESSOR"/>
    <property type="match status" value="1"/>
</dbReference>
<dbReference type="GO" id="GO:0000976">
    <property type="term" value="F:transcription cis-regulatory region binding"/>
    <property type="evidence" value="ECO:0007669"/>
    <property type="project" value="TreeGrafter"/>
</dbReference>
<keyword evidence="1" id="KW-0805">Transcription regulation</keyword>
<dbReference type="PROSITE" id="PS50949">
    <property type="entry name" value="HTH_GNTR"/>
    <property type="match status" value="1"/>
</dbReference>
<evidence type="ECO:0000256" key="3">
    <source>
        <dbReference type="ARBA" id="ARBA00023163"/>
    </source>
</evidence>
<reference evidence="5 6" key="1">
    <citation type="submission" date="2017-04" db="EMBL/GenBank/DDBJ databases">
        <authorList>
            <person name="Afonso C.L."/>
            <person name="Miller P.J."/>
            <person name="Scott M.A."/>
            <person name="Spackman E."/>
            <person name="Goraichik I."/>
            <person name="Dimitrov K.M."/>
            <person name="Suarez D.L."/>
            <person name="Swayne D.E."/>
        </authorList>
    </citation>
    <scope>NUCLEOTIDE SEQUENCE [LARGE SCALE GENOMIC DNA]</scope>
    <source>
        <strain evidence="5 6">11</strain>
    </source>
</reference>
<sequence length="384" mass="43237">MVLIMNKPLYAQIAEHLIQLINAGQYHPNDKIPTEMELAEQFGVSRITTKRALLELENRGYIYRKRGSGSFVKEPSITPAPQVNMNMDSSHTRRHLSIVLPYVDAGKDLHYFRGVADYIEKQGIMLSLHFTDWRADKERDVLLHLRNYGTGGIIWYPVNSNNNVDIAHILHAERHPLVLLDQYYDGLAVPSVVSDNRAGGYAAAEHLIKQGHRRIAFVSSILIEQRSSVRDRFLGYCQAHMDYGIPLHPEYIVAGFHQELWAQGKSKFYSGLIQPLINIGVTAIQAEHDYIGLDIIDVAMELGMKVPEQLSIIGYDNISIAGTHQVPLTTVNQNCYEIGRKAAELMYSMMSTEQGMSAGEHGVVSIPVQFIERQSTSPVTEHDM</sequence>
<evidence type="ECO:0000313" key="6">
    <source>
        <dbReference type="Proteomes" id="UP000193834"/>
    </source>
</evidence>
<dbReference type="Pfam" id="PF00392">
    <property type="entry name" value="GntR"/>
    <property type="match status" value="1"/>
</dbReference>
<dbReference type="InterPro" id="IPR028082">
    <property type="entry name" value="Peripla_BP_I"/>
</dbReference>
<dbReference type="InterPro" id="IPR046335">
    <property type="entry name" value="LacI/GalR-like_sensor"/>
</dbReference>
<keyword evidence="3" id="KW-0804">Transcription</keyword>
<dbReference type="GO" id="GO:0003700">
    <property type="term" value="F:DNA-binding transcription factor activity"/>
    <property type="evidence" value="ECO:0007669"/>
    <property type="project" value="InterPro"/>
</dbReference>
<dbReference type="AlphaFoldDB" id="A0A1X7LWF8"/>
<dbReference type="CDD" id="cd07377">
    <property type="entry name" value="WHTH_GntR"/>
    <property type="match status" value="1"/>
</dbReference>
<dbReference type="CDD" id="cd06267">
    <property type="entry name" value="PBP1_LacI_sugar_binding-like"/>
    <property type="match status" value="1"/>
</dbReference>
<keyword evidence="6" id="KW-1185">Reference proteome</keyword>
<evidence type="ECO:0000313" key="5">
    <source>
        <dbReference type="EMBL" id="SMG58040.1"/>
    </source>
</evidence>